<dbReference type="PANTHER" id="PTHR30055">
    <property type="entry name" value="HTH-TYPE TRANSCRIPTIONAL REGULATOR RUTR"/>
    <property type="match status" value="1"/>
</dbReference>
<evidence type="ECO:0000256" key="2">
    <source>
        <dbReference type="PROSITE-ProRule" id="PRU00335"/>
    </source>
</evidence>
<dbReference type="PROSITE" id="PS50977">
    <property type="entry name" value="HTH_TETR_2"/>
    <property type="match status" value="1"/>
</dbReference>
<evidence type="ECO:0000259" key="3">
    <source>
        <dbReference type="PROSITE" id="PS50977"/>
    </source>
</evidence>
<evidence type="ECO:0000313" key="4">
    <source>
        <dbReference type="EMBL" id="MCY1006863.1"/>
    </source>
</evidence>
<dbReference type="GO" id="GO:0003677">
    <property type="term" value="F:DNA binding"/>
    <property type="evidence" value="ECO:0007669"/>
    <property type="project" value="UniProtKB-UniRule"/>
</dbReference>
<sequence>MATREDDSGPVRGVERIVRAAIEVIAERGFRGAATSEIARRAGVAEGTIFRHFKTKQLLLDHILEPFVERVLAPIAFRDLHRLIDTDYPDFADFLREFARNRLAVAREHVPALRIFLQEVPLSPELRTMVFRHIGRHVVPELLAVIRKYQARGQIRSDPPETVLRLLMSALGGYIITRLAILPDYPWDDDREIELTIGAMTRGLRPD</sequence>
<accession>A0A9X3EMQ2</accession>
<dbReference type="Gene3D" id="1.10.357.10">
    <property type="entry name" value="Tetracycline Repressor, domain 2"/>
    <property type="match status" value="1"/>
</dbReference>
<dbReference type="EMBL" id="JAPNKE010000002">
    <property type="protein sequence ID" value="MCY1006863.1"/>
    <property type="molecule type" value="Genomic_DNA"/>
</dbReference>
<proteinExistence type="predicted"/>
<dbReference type="PANTHER" id="PTHR30055:SF222">
    <property type="entry name" value="REGULATORY PROTEIN"/>
    <property type="match status" value="1"/>
</dbReference>
<dbReference type="InterPro" id="IPR050109">
    <property type="entry name" value="HTH-type_TetR-like_transc_reg"/>
</dbReference>
<dbReference type="InterPro" id="IPR039536">
    <property type="entry name" value="TetR_C_Proteobacteria"/>
</dbReference>
<dbReference type="Pfam" id="PF14246">
    <property type="entry name" value="TetR_C_7"/>
    <property type="match status" value="1"/>
</dbReference>
<gene>
    <name evidence="4" type="ORF">OV079_15135</name>
</gene>
<dbReference type="RefSeq" id="WP_267769285.1">
    <property type="nucleotide sequence ID" value="NZ_JAPNKE010000002.1"/>
</dbReference>
<reference evidence="4" key="1">
    <citation type="submission" date="2022-11" db="EMBL/GenBank/DDBJ databases">
        <title>Minimal conservation of predation-associated metabolite biosynthetic gene clusters underscores biosynthetic potential of Myxococcota including descriptions for ten novel species: Archangium lansinium sp. nov., Myxococcus landrumus sp. nov., Nannocystis bai.</title>
        <authorList>
            <person name="Ahearne A."/>
            <person name="Stevens C."/>
            <person name="Phillips K."/>
        </authorList>
    </citation>
    <scope>NUCLEOTIDE SEQUENCE</scope>
    <source>
        <strain evidence="4">Na p29</strain>
    </source>
</reference>
<evidence type="ECO:0000256" key="1">
    <source>
        <dbReference type="ARBA" id="ARBA00023125"/>
    </source>
</evidence>
<dbReference type="InterPro" id="IPR009057">
    <property type="entry name" value="Homeodomain-like_sf"/>
</dbReference>
<feature type="domain" description="HTH tetR-type" evidence="3">
    <location>
        <begin position="11"/>
        <end position="71"/>
    </location>
</feature>
<dbReference type="InterPro" id="IPR036271">
    <property type="entry name" value="Tet_transcr_reg_TetR-rel_C_sf"/>
</dbReference>
<organism evidence="4 5">
    <name type="scientific">Nannocystis pusilla</name>
    <dbReference type="NCBI Taxonomy" id="889268"/>
    <lineage>
        <taxon>Bacteria</taxon>
        <taxon>Pseudomonadati</taxon>
        <taxon>Myxococcota</taxon>
        <taxon>Polyangia</taxon>
        <taxon>Nannocystales</taxon>
        <taxon>Nannocystaceae</taxon>
        <taxon>Nannocystis</taxon>
    </lineage>
</organism>
<keyword evidence="1 2" id="KW-0238">DNA-binding</keyword>
<dbReference type="SUPFAM" id="SSF46689">
    <property type="entry name" value="Homeodomain-like"/>
    <property type="match status" value="1"/>
</dbReference>
<evidence type="ECO:0000313" key="5">
    <source>
        <dbReference type="Proteomes" id="UP001150924"/>
    </source>
</evidence>
<dbReference type="Proteomes" id="UP001150924">
    <property type="component" value="Unassembled WGS sequence"/>
</dbReference>
<name>A0A9X3EMQ2_9BACT</name>
<dbReference type="Pfam" id="PF00440">
    <property type="entry name" value="TetR_N"/>
    <property type="match status" value="1"/>
</dbReference>
<dbReference type="AlphaFoldDB" id="A0A9X3EMQ2"/>
<feature type="DNA-binding region" description="H-T-H motif" evidence="2">
    <location>
        <begin position="34"/>
        <end position="53"/>
    </location>
</feature>
<keyword evidence="5" id="KW-1185">Reference proteome</keyword>
<comment type="caution">
    <text evidence="4">The sequence shown here is derived from an EMBL/GenBank/DDBJ whole genome shotgun (WGS) entry which is preliminary data.</text>
</comment>
<dbReference type="PRINTS" id="PR00455">
    <property type="entry name" value="HTHTETR"/>
</dbReference>
<protein>
    <submittedName>
        <fullName evidence="4">Helix-turn-helix domain containing protein</fullName>
    </submittedName>
</protein>
<dbReference type="InterPro" id="IPR001647">
    <property type="entry name" value="HTH_TetR"/>
</dbReference>
<dbReference type="SUPFAM" id="SSF48498">
    <property type="entry name" value="Tetracyclin repressor-like, C-terminal domain"/>
    <property type="match status" value="1"/>
</dbReference>